<evidence type="ECO:0000256" key="3">
    <source>
        <dbReference type="SAM" id="SignalP"/>
    </source>
</evidence>
<name>A0A1F5F569_9BACT</name>
<evidence type="ECO:0000313" key="4">
    <source>
        <dbReference type="EMBL" id="OGD74474.1"/>
    </source>
</evidence>
<dbReference type="SMART" id="SM00028">
    <property type="entry name" value="TPR"/>
    <property type="match status" value="4"/>
</dbReference>
<dbReference type="Proteomes" id="UP000177187">
    <property type="component" value="Unassembled WGS sequence"/>
</dbReference>
<keyword evidence="3" id="KW-0732">Signal</keyword>
<organism evidence="4 5">
    <name type="scientific">Candidatus Coatesbacteria bacterium RBG_13_66_14</name>
    <dbReference type="NCBI Taxonomy" id="1817816"/>
    <lineage>
        <taxon>Bacteria</taxon>
        <taxon>Candidatus Coatesiibacteriota</taxon>
    </lineage>
</organism>
<dbReference type="PROSITE" id="PS50005">
    <property type="entry name" value="TPR"/>
    <property type="match status" value="1"/>
</dbReference>
<keyword evidence="1" id="KW-0802">TPR repeat</keyword>
<dbReference type="Pfam" id="PF13432">
    <property type="entry name" value="TPR_16"/>
    <property type="match status" value="1"/>
</dbReference>
<reference evidence="4 5" key="1">
    <citation type="journal article" date="2016" name="Nat. Commun.">
        <title>Thousands of microbial genomes shed light on interconnected biogeochemical processes in an aquifer system.</title>
        <authorList>
            <person name="Anantharaman K."/>
            <person name="Brown C.T."/>
            <person name="Hug L.A."/>
            <person name="Sharon I."/>
            <person name="Castelle C.J."/>
            <person name="Probst A.J."/>
            <person name="Thomas B.C."/>
            <person name="Singh A."/>
            <person name="Wilkins M.J."/>
            <person name="Karaoz U."/>
            <person name="Brodie E.L."/>
            <person name="Williams K.H."/>
            <person name="Hubbard S.S."/>
            <person name="Banfield J.F."/>
        </authorList>
    </citation>
    <scope>NUCLEOTIDE SEQUENCE [LARGE SCALE GENOMIC DNA]</scope>
</reference>
<feature type="chain" id="PRO_5009518478" description="Outer membrane lipoprotein BamD-like domain-containing protein" evidence="3">
    <location>
        <begin position="23"/>
        <end position="912"/>
    </location>
</feature>
<dbReference type="AlphaFoldDB" id="A0A1F5F569"/>
<feature type="repeat" description="TPR" evidence="1">
    <location>
        <begin position="184"/>
        <end position="217"/>
    </location>
</feature>
<dbReference type="InterPro" id="IPR019734">
    <property type="entry name" value="TPR_rpt"/>
</dbReference>
<evidence type="ECO:0000313" key="5">
    <source>
        <dbReference type="Proteomes" id="UP000177187"/>
    </source>
</evidence>
<sequence>MAAAAGKVLTGLILLTATGAWGQDEEEEEESGSLLEELRQEEATSSSLTAELERLTAAEMDKVDLIRKLELEKRYDQLEAMARRDFISAMDKYSRAEDFWDKATRAEKRGETAQAESYRTQARTKYEESIEELEFIDDWYPLFSRRSDVYFIWGDSLYKLEEYNDAVRILERLREEYPAYTKMGDALLQLGECHFALEDYEDAATFYQRVVDNHSQLRSAFKTSMKRLEWIYKYWATGEFDSASYAKALPLFQRLLDVYRSYTDVPEAIFYVGECYFYIGDRENARERYDNIKSKYSDSRYLGASLARLEELAAMYFAEGMEYYDMEQEITWFQASDVFEFIVEKYPDFSRLDETLYRWGDSLFRVNDYQGAQKPLIQCKKDYPHGTWCMYSLYTLEYMRYRRERFNEAIRFYQELAGKPDFSGFEYSDASRYVAGMSYYRLAKYQKAVDVVAGIDRTGEYAIYGSYLGGLCLVKQDKLEEAVESFKDMANAPTYSDATRRLEGRAHIILAYLYQRLGDNNAAWLEYEHISASDMENWDDAQVGKAYLMINRGETGDYDDVIVMMRSLLNRFPDTDLAPDAYILIGYCQIQEREYEGAIRTLEDVVDSYTIDRERINSNPEYQKLIADIEEELKFVTSILTHEIKDIRNIGGDVLYPEELNEAEEEAREMQAAIAELQTFVSGRDIIGRDITEDAEFFRAYASFSYKEDIEGQFQNVIGEHADRYVELKEAREGVIEQQNVLKAGVAGRTVVADLEARQAEREEKINWITGEAWKEEFAHFMTTEEIEAQKAAAAAAAAAERGEGFAGEVEEGAEPPPDEGEVPEEIEEALSGEGDGDSTPDEGTGDAVSGEGDGEMEPEEGTGDTTEEPTADSTTDETDETDAGETESPPEETVEPSDGEAEPTDESELPD</sequence>
<feature type="region of interest" description="Disordered" evidence="2">
    <location>
        <begin position="795"/>
        <end position="912"/>
    </location>
</feature>
<evidence type="ECO:0008006" key="6">
    <source>
        <dbReference type="Google" id="ProtNLM"/>
    </source>
</evidence>
<accession>A0A1F5F569</accession>
<evidence type="ECO:0000256" key="2">
    <source>
        <dbReference type="SAM" id="MobiDB-lite"/>
    </source>
</evidence>
<dbReference type="Pfam" id="PF13174">
    <property type="entry name" value="TPR_6"/>
    <property type="match status" value="1"/>
</dbReference>
<feature type="region of interest" description="Disordered" evidence="2">
    <location>
        <begin position="20"/>
        <end position="47"/>
    </location>
</feature>
<dbReference type="STRING" id="1817816.A2Y64_01845"/>
<dbReference type="EMBL" id="MFAF01000102">
    <property type="protein sequence ID" value="OGD74474.1"/>
    <property type="molecule type" value="Genomic_DNA"/>
</dbReference>
<proteinExistence type="predicted"/>
<feature type="compositionally biased region" description="Acidic residues" evidence="2">
    <location>
        <begin position="809"/>
        <end position="845"/>
    </location>
</feature>
<dbReference type="Gene3D" id="1.25.40.10">
    <property type="entry name" value="Tetratricopeptide repeat domain"/>
    <property type="match status" value="4"/>
</dbReference>
<comment type="caution">
    <text evidence="4">The sequence shown here is derived from an EMBL/GenBank/DDBJ whole genome shotgun (WGS) entry which is preliminary data.</text>
</comment>
<gene>
    <name evidence="4" type="ORF">A2Y64_01845</name>
</gene>
<dbReference type="InterPro" id="IPR011990">
    <property type="entry name" value="TPR-like_helical_dom_sf"/>
</dbReference>
<evidence type="ECO:0000256" key="1">
    <source>
        <dbReference type="PROSITE-ProRule" id="PRU00339"/>
    </source>
</evidence>
<feature type="signal peptide" evidence="3">
    <location>
        <begin position="1"/>
        <end position="22"/>
    </location>
</feature>
<feature type="compositionally biased region" description="Acidic residues" evidence="2">
    <location>
        <begin position="853"/>
        <end position="912"/>
    </location>
</feature>
<protein>
    <recommendedName>
        <fullName evidence="6">Outer membrane lipoprotein BamD-like domain-containing protein</fullName>
    </recommendedName>
</protein>
<dbReference type="SUPFAM" id="SSF48452">
    <property type="entry name" value="TPR-like"/>
    <property type="match status" value="3"/>
</dbReference>